<dbReference type="EMBL" id="QRQK01000020">
    <property type="protein sequence ID" value="RHM95682.1"/>
    <property type="molecule type" value="Genomic_DNA"/>
</dbReference>
<accession>A0A415T3H7</accession>
<name>A0A415T3H7_9BACT</name>
<evidence type="ECO:0000313" key="2">
    <source>
        <dbReference type="Proteomes" id="UP000285109"/>
    </source>
</evidence>
<proteinExistence type="predicted"/>
<dbReference type="RefSeq" id="WP_118494519.1">
    <property type="nucleotide sequence ID" value="NZ_DBFVRS010000036.1"/>
</dbReference>
<organism evidence="1 2">
    <name type="scientific">Phocaeicola plebeius</name>
    <dbReference type="NCBI Taxonomy" id="310297"/>
    <lineage>
        <taxon>Bacteria</taxon>
        <taxon>Pseudomonadati</taxon>
        <taxon>Bacteroidota</taxon>
        <taxon>Bacteroidia</taxon>
        <taxon>Bacteroidales</taxon>
        <taxon>Bacteroidaceae</taxon>
        <taxon>Phocaeicola</taxon>
    </lineage>
</organism>
<comment type="caution">
    <text evidence="1">The sequence shown here is derived from an EMBL/GenBank/DDBJ whole genome shotgun (WGS) entry which is preliminary data.</text>
</comment>
<reference evidence="1 2" key="1">
    <citation type="submission" date="2018-08" db="EMBL/GenBank/DDBJ databases">
        <title>A genome reference for cultivated species of the human gut microbiota.</title>
        <authorList>
            <person name="Zou Y."/>
            <person name="Xue W."/>
            <person name="Luo G."/>
        </authorList>
    </citation>
    <scope>NUCLEOTIDE SEQUENCE [LARGE SCALE GENOMIC DNA]</scope>
    <source>
        <strain evidence="1 2">AF31-28B-AC</strain>
    </source>
</reference>
<evidence type="ECO:0000313" key="1">
    <source>
        <dbReference type="EMBL" id="RHM95682.1"/>
    </source>
</evidence>
<gene>
    <name evidence="1" type="ORF">DWZ34_10665</name>
</gene>
<dbReference type="Proteomes" id="UP000285109">
    <property type="component" value="Unassembled WGS sequence"/>
</dbReference>
<sequence>MKVKELRKKSSVRVDIRYLQQLGIQSYGDDNLYPQTVRNIIAASSTGSECADRFADFIEGNGFREVSFSEYVVNRKGDTADDIHSLVCRDMADFNGIAIHVNYNILGQIVEIQHVPFENCRLVEEDDNGYVAKIAVHPDWSGTKTRKGKKIRVAKENIDYIDVFNPLKSVVLAQIEAAGGIEYYKGQVLWVSMAGKQTYPVGKSDRVITEMSTDEGLSNVKFRNVRNNFLPSGMVVTKKGSDIVRYDEKGNEIKISEDDGFSDSLVKLQGDTNSLKLIEVTLENDEEKPEFIPFTTQNYDKEFTVTDASVVERIYSAYGQEPWYCIRIGKVGFSGDILEDAFEYYNSIVSKQQRLIERTFDRIFRNWYEVANPSMDFSVQPLKYIRNAAVSDNNA</sequence>
<dbReference type="AlphaFoldDB" id="A0A415T3H7"/>
<protein>
    <recommendedName>
        <fullName evidence="3">Phage portal protein</fullName>
    </recommendedName>
</protein>
<evidence type="ECO:0008006" key="3">
    <source>
        <dbReference type="Google" id="ProtNLM"/>
    </source>
</evidence>